<accession>A0A699SB85</accession>
<proteinExistence type="predicted"/>
<sequence length="78" mass="8694">MFVDNGDQTVEHNDSNEDTGNTDSAFVDIGDELNNDDSEHSNNADAKFEKEDEKFDALAITICNVCYPVPLRVLMPNE</sequence>
<feature type="region of interest" description="Disordered" evidence="1">
    <location>
        <begin position="1"/>
        <end position="47"/>
    </location>
</feature>
<gene>
    <name evidence="2" type="ORF">Tci_866487</name>
</gene>
<name>A0A699SB85_TANCI</name>
<feature type="non-terminal residue" evidence="2">
    <location>
        <position position="78"/>
    </location>
</feature>
<comment type="caution">
    <text evidence="2">The sequence shown here is derived from an EMBL/GenBank/DDBJ whole genome shotgun (WGS) entry which is preliminary data.</text>
</comment>
<feature type="compositionally biased region" description="Basic and acidic residues" evidence="1">
    <location>
        <begin position="37"/>
        <end position="47"/>
    </location>
</feature>
<protein>
    <submittedName>
        <fullName evidence="2">Uncharacterized protein</fullName>
    </submittedName>
</protein>
<organism evidence="2">
    <name type="scientific">Tanacetum cinerariifolium</name>
    <name type="common">Dalmatian daisy</name>
    <name type="synonym">Chrysanthemum cinerariifolium</name>
    <dbReference type="NCBI Taxonomy" id="118510"/>
    <lineage>
        <taxon>Eukaryota</taxon>
        <taxon>Viridiplantae</taxon>
        <taxon>Streptophyta</taxon>
        <taxon>Embryophyta</taxon>
        <taxon>Tracheophyta</taxon>
        <taxon>Spermatophyta</taxon>
        <taxon>Magnoliopsida</taxon>
        <taxon>eudicotyledons</taxon>
        <taxon>Gunneridae</taxon>
        <taxon>Pentapetalae</taxon>
        <taxon>asterids</taxon>
        <taxon>campanulids</taxon>
        <taxon>Asterales</taxon>
        <taxon>Asteraceae</taxon>
        <taxon>Asteroideae</taxon>
        <taxon>Anthemideae</taxon>
        <taxon>Anthemidinae</taxon>
        <taxon>Tanacetum</taxon>
    </lineage>
</organism>
<dbReference type="EMBL" id="BKCJ011149150">
    <property type="protein sequence ID" value="GFC94517.1"/>
    <property type="molecule type" value="Genomic_DNA"/>
</dbReference>
<reference evidence="2" key="1">
    <citation type="journal article" date="2019" name="Sci. Rep.">
        <title>Draft genome of Tanacetum cinerariifolium, the natural source of mosquito coil.</title>
        <authorList>
            <person name="Yamashiro T."/>
            <person name="Shiraishi A."/>
            <person name="Satake H."/>
            <person name="Nakayama K."/>
        </authorList>
    </citation>
    <scope>NUCLEOTIDE SEQUENCE</scope>
</reference>
<dbReference type="AlphaFoldDB" id="A0A699SB85"/>
<evidence type="ECO:0000256" key="1">
    <source>
        <dbReference type="SAM" id="MobiDB-lite"/>
    </source>
</evidence>
<evidence type="ECO:0000313" key="2">
    <source>
        <dbReference type="EMBL" id="GFC94517.1"/>
    </source>
</evidence>